<keyword evidence="3" id="KW-1185">Reference proteome</keyword>
<feature type="region of interest" description="Disordered" evidence="1">
    <location>
        <begin position="1"/>
        <end position="29"/>
    </location>
</feature>
<dbReference type="AlphaFoldDB" id="A0AAV9C3V0"/>
<dbReference type="Proteomes" id="UP001180020">
    <property type="component" value="Unassembled WGS sequence"/>
</dbReference>
<evidence type="ECO:0000256" key="1">
    <source>
        <dbReference type="SAM" id="MobiDB-lite"/>
    </source>
</evidence>
<organism evidence="2 3">
    <name type="scientific">Acorus calamus</name>
    <name type="common">Sweet flag</name>
    <dbReference type="NCBI Taxonomy" id="4465"/>
    <lineage>
        <taxon>Eukaryota</taxon>
        <taxon>Viridiplantae</taxon>
        <taxon>Streptophyta</taxon>
        <taxon>Embryophyta</taxon>
        <taxon>Tracheophyta</taxon>
        <taxon>Spermatophyta</taxon>
        <taxon>Magnoliopsida</taxon>
        <taxon>Liliopsida</taxon>
        <taxon>Acoraceae</taxon>
        <taxon>Acorus</taxon>
    </lineage>
</organism>
<proteinExistence type="predicted"/>
<comment type="caution">
    <text evidence="2">The sequence shown here is derived from an EMBL/GenBank/DDBJ whole genome shotgun (WGS) entry which is preliminary data.</text>
</comment>
<reference evidence="2" key="2">
    <citation type="submission" date="2023-06" db="EMBL/GenBank/DDBJ databases">
        <authorList>
            <person name="Ma L."/>
            <person name="Liu K.-W."/>
            <person name="Li Z."/>
            <person name="Hsiao Y.-Y."/>
            <person name="Qi Y."/>
            <person name="Fu T."/>
            <person name="Tang G."/>
            <person name="Zhang D."/>
            <person name="Sun W.-H."/>
            <person name="Liu D.-K."/>
            <person name="Li Y."/>
            <person name="Chen G.-Z."/>
            <person name="Liu X.-D."/>
            <person name="Liao X.-Y."/>
            <person name="Jiang Y.-T."/>
            <person name="Yu X."/>
            <person name="Hao Y."/>
            <person name="Huang J."/>
            <person name="Zhao X.-W."/>
            <person name="Ke S."/>
            <person name="Chen Y.-Y."/>
            <person name="Wu W.-L."/>
            <person name="Hsu J.-L."/>
            <person name="Lin Y.-F."/>
            <person name="Huang M.-D."/>
            <person name="Li C.-Y."/>
            <person name="Huang L."/>
            <person name="Wang Z.-W."/>
            <person name="Zhao X."/>
            <person name="Zhong W.-Y."/>
            <person name="Peng D.-H."/>
            <person name="Ahmad S."/>
            <person name="Lan S."/>
            <person name="Zhang J.-S."/>
            <person name="Tsai W.-C."/>
            <person name="Van De Peer Y."/>
            <person name="Liu Z.-J."/>
        </authorList>
    </citation>
    <scope>NUCLEOTIDE SEQUENCE</scope>
    <source>
        <strain evidence="2">CP</strain>
        <tissue evidence="2">Leaves</tissue>
    </source>
</reference>
<evidence type="ECO:0000313" key="2">
    <source>
        <dbReference type="EMBL" id="KAK1283407.1"/>
    </source>
</evidence>
<evidence type="ECO:0000313" key="3">
    <source>
        <dbReference type="Proteomes" id="UP001180020"/>
    </source>
</evidence>
<feature type="compositionally biased region" description="Basic and acidic residues" evidence="1">
    <location>
        <begin position="1"/>
        <end position="13"/>
    </location>
</feature>
<accession>A0AAV9C3V0</accession>
<reference evidence="2" key="1">
    <citation type="journal article" date="2023" name="Nat. Commun.">
        <title>Diploid and tetraploid genomes of Acorus and the evolution of monocots.</title>
        <authorList>
            <person name="Ma L."/>
            <person name="Liu K.W."/>
            <person name="Li Z."/>
            <person name="Hsiao Y.Y."/>
            <person name="Qi Y."/>
            <person name="Fu T."/>
            <person name="Tang G.D."/>
            <person name="Zhang D."/>
            <person name="Sun W.H."/>
            <person name="Liu D.K."/>
            <person name="Li Y."/>
            <person name="Chen G.Z."/>
            <person name="Liu X.D."/>
            <person name="Liao X.Y."/>
            <person name="Jiang Y.T."/>
            <person name="Yu X."/>
            <person name="Hao Y."/>
            <person name="Huang J."/>
            <person name="Zhao X.W."/>
            <person name="Ke S."/>
            <person name="Chen Y.Y."/>
            <person name="Wu W.L."/>
            <person name="Hsu J.L."/>
            <person name="Lin Y.F."/>
            <person name="Huang M.D."/>
            <person name="Li C.Y."/>
            <person name="Huang L."/>
            <person name="Wang Z.W."/>
            <person name="Zhao X."/>
            <person name="Zhong W.Y."/>
            <person name="Peng D.H."/>
            <person name="Ahmad S."/>
            <person name="Lan S."/>
            <person name="Zhang J.S."/>
            <person name="Tsai W.C."/>
            <person name="Van de Peer Y."/>
            <person name="Liu Z.J."/>
        </authorList>
    </citation>
    <scope>NUCLEOTIDE SEQUENCE</scope>
    <source>
        <strain evidence="2">CP</strain>
    </source>
</reference>
<sequence>MSQELEMREEIPELRGVAQAEGGGRAGGRGAVIFGGGCIGPVTKKTDTEANPDSGSVANSVGSEGCRFDHDWDESHSRRRVGAWGRTNEPLPDRASVCGHTGDDIYRPVLEKAPRTHRTPSPVPSPTCSVESFHMVEAEELVVEPTDIRVGDSGLNNDEMRQDGTDGVIENERFTREDLVLSPEKTEQHMERLPSTDSLNDLASVGKGSGQGVEQLMYLCASVLRRGGYQSRDSAR</sequence>
<gene>
    <name evidence="2" type="ORF">QJS10_CPB21g01068</name>
</gene>
<protein>
    <submittedName>
        <fullName evidence="2">Uncharacterized protein</fullName>
    </submittedName>
</protein>
<name>A0AAV9C3V0_ACOCL</name>
<dbReference type="EMBL" id="JAUJYO010000021">
    <property type="protein sequence ID" value="KAK1283407.1"/>
    <property type="molecule type" value="Genomic_DNA"/>
</dbReference>